<dbReference type="SUPFAM" id="SSF46955">
    <property type="entry name" value="Putative DNA-binding domain"/>
    <property type="match status" value="1"/>
</dbReference>
<comment type="caution">
    <text evidence="1">The sequence shown here is derived from an EMBL/GenBank/DDBJ whole genome shotgun (WGS) entry which is preliminary data.</text>
</comment>
<reference evidence="1 2" key="1">
    <citation type="journal article" date="2023" name="Int. J. Syst. Evol. Microbiol.">
        <title>Arthrobacter vasquezii sp. nov., isolated from a soil sample from Union Glacier, Antarctica.</title>
        <authorList>
            <person name="Valenzuela-Ibaceta F."/>
            <person name="Carrasco V."/>
            <person name="Lagos-Moraga S."/>
            <person name="Dietz-Vargas C."/>
            <person name="Navarro C.A."/>
            <person name="Perez-Donoso J.M."/>
        </authorList>
    </citation>
    <scope>NUCLEOTIDE SEQUENCE [LARGE SCALE GENOMIC DNA]</scope>
    <source>
        <strain evidence="1 2">EH-1B-1</strain>
    </source>
</reference>
<organism evidence="1 2">
    <name type="scientific">Arthrobacter vasquezii</name>
    <dbReference type="NCBI Taxonomy" id="2977629"/>
    <lineage>
        <taxon>Bacteria</taxon>
        <taxon>Bacillati</taxon>
        <taxon>Actinomycetota</taxon>
        <taxon>Actinomycetes</taxon>
        <taxon>Micrococcales</taxon>
        <taxon>Micrococcaceae</taxon>
        <taxon>Arthrobacter</taxon>
    </lineage>
</organism>
<protein>
    <submittedName>
        <fullName evidence="1">Helix-turn-helix domain-containing protein</fullName>
    </submittedName>
</protein>
<proteinExistence type="predicted"/>
<gene>
    <name evidence="1" type="ORF">P4U43_06375</name>
</gene>
<name>A0ABT6CTM5_9MICC</name>
<accession>A0ABT6CTM5</accession>
<dbReference type="EMBL" id="JAROKN010000010">
    <property type="protein sequence ID" value="MDF9277417.1"/>
    <property type="molecule type" value="Genomic_DNA"/>
</dbReference>
<evidence type="ECO:0000313" key="1">
    <source>
        <dbReference type="EMBL" id="MDF9277417.1"/>
    </source>
</evidence>
<dbReference type="RefSeq" id="WP_277357968.1">
    <property type="nucleotide sequence ID" value="NZ_JAROKN010000010.1"/>
</dbReference>
<sequence length="70" mass="8246">MTPRQVAQKYGVSMVELASWRRREIGPPFYTFGRKVVRYDMSDVDDWFHDPRNARLHHCPVDEGTHLCPS</sequence>
<evidence type="ECO:0000313" key="2">
    <source>
        <dbReference type="Proteomes" id="UP001220456"/>
    </source>
</evidence>
<dbReference type="InterPro" id="IPR009061">
    <property type="entry name" value="DNA-bd_dom_put_sf"/>
</dbReference>
<dbReference type="Proteomes" id="UP001220456">
    <property type="component" value="Unassembled WGS sequence"/>
</dbReference>
<keyword evidence="2" id="KW-1185">Reference proteome</keyword>